<feature type="transmembrane region" description="Helical" evidence="2">
    <location>
        <begin position="12"/>
        <end position="39"/>
    </location>
</feature>
<sequence length="121" mass="12497">MEESMENVTGGPAIRVGGFFTLVGFIQFFFGSILVMAVIGSGDNPLGVIMGLGMLSLLIGIAAVLVGCGRMSTDVDEAARLLRRLADPRKEGNTEREPAYGVAHGVAAPGDPGDEAESVTS</sequence>
<dbReference type="EMBL" id="MQVS01000003">
    <property type="protein sequence ID" value="OKL52180.1"/>
    <property type="molecule type" value="Genomic_DNA"/>
</dbReference>
<feature type="compositionally biased region" description="Basic and acidic residues" evidence="1">
    <location>
        <begin position="86"/>
        <end position="98"/>
    </location>
</feature>
<keyword evidence="2" id="KW-0472">Membrane</keyword>
<evidence type="ECO:0000256" key="1">
    <source>
        <dbReference type="SAM" id="MobiDB-lite"/>
    </source>
</evidence>
<keyword evidence="2" id="KW-0812">Transmembrane</keyword>
<evidence type="ECO:0000313" key="4">
    <source>
        <dbReference type="Proteomes" id="UP000185612"/>
    </source>
</evidence>
<reference evidence="4" key="1">
    <citation type="submission" date="2016-12" db="EMBL/GenBank/DDBJ databases">
        <authorList>
            <person name="Meng X."/>
        </authorList>
    </citation>
    <scope>NUCLEOTIDE SEQUENCE [LARGE SCALE GENOMIC DNA]</scope>
    <source>
        <strain evidence="4">DSM 20732</strain>
    </source>
</reference>
<dbReference type="Proteomes" id="UP000185612">
    <property type="component" value="Unassembled WGS sequence"/>
</dbReference>
<dbReference type="AlphaFoldDB" id="A0A1Q5PXR6"/>
<dbReference type="STRING" id="52770.BSZ40_04580"/>
<keyword evidence="2" id="KW-1133">Transmembrane helix</keyword>
<proteinExistence type="predicted"/>
<organism evidence="3 4">
    <name type="scientific">Buchananella hordeovulneris</name>
    <dbReference type="NCBI Taxonomy" id="52770"/>
    <lineage>
        <taxon>Bacteria</taxon>
        <taxon>Bacillati</taxon>
        <taxon>Actinomycetota</taxon>
        <taxon>Actinomycetes</taxon>
        <taxon>Actinomycetales</taxon>
        <taxon>Actinomycetaceae</taxon>
        <taxon>Buchananella</taxon>
    </lineage>
</organism>
<feature type="region of interest" description="Disordered" evidence="1">
    <location>
        <begin position="86"/>
        <end position="121"/>
    </location>
</feature>
<name>A0A1Q5PXR6_9ACTO</name>
<protein>
    <submittedName>
        <fullName evidence="3">Uncharacterized protein</fullName>
    </submittedName>
</protein>
<keyword evidence="4" id="KW-1185">Reference proteome</keyword>
<feature type="transmembrane region" description="Helical" evidence="2">
    <location>
        <begin position="45"/>
        <end position="66"/>
    </location>
</feature>
<comment type="caution">
    <text evidence="3">The sequence shown here is derived from an EMBL/GenBank/DDBJ whole genome shotgun (WGS) entry which is preliminary data.</text>
</comment>
<gene>
    <name evidence="3" type="ORF">BSZ40_04580</name>
</gene>
<evidence type="ECO:0000256" key="2">
    <source>
        <dbReference type="SAM" id="Phobius"/>
    </source>
</evidence>
<accession>A0A1Q5PXR6</accession>
<dbReference type="InParanoid" id="A0A1Q5PXR6"/>
<evidence type="ECO:0000313" key="3">
    <source>
        <dbReference type="EMBL" id="OKL52180.1"/>
    </source>
</evidence>
<feature type="compositionally biased region" description="Acidic residues" evidence="1">
    <location>
        <begin position="112"/>
        <end position="121"/>
    </location>
</feature>